<keyword evidence="8" id="KW-0067">ATP-binding</keyword>
<keyword evidence="9" id="KW-0156">Chromatin regulator</keyword>
<dbReference type="InterPro" id="IPR014001">
    <property type="entry name" value="Helicase_ATP-bd"/>
</dbReference>
<feature type="compositionally biased region" description="Basic and acidic residues" evidence="12">
    <location>
        <begin position="348"/>
        <end position="372"/>
    </location>
</feature>
<dbReference type="EMBL" id="ABEU02000027">
    <property type="protein sequence ID" value="PNR26312.1"/>
    <property type="molecule type" value="Genomic_DNA"/>
</dbReference>
<dbReference type="InterPro" id="IPR000330">
    <property type="entry name" value="SNF2_N"/>
</dbReference>
<dbReference type="GO" id="GO:0140750">
    <property type="term" value="F:nucleosome array spacer activity"/>
    <property type="evidence" value="ECO:0000318"/>
    <property type="project" value="GO_Central"/>
</dbReference>
<dbReference type="OrthoDB" id="5857104at2759"/>
<feature type="compositionally biased region" description="Basic and acidic residues" evidence="12">
    <location>
        <begin position="509"/>
        <end position="518"/>
    </location>
</feature>
<dbReference type="FunFam" id="3.40.50.10810:FF:000016">
    <property type="entry name" value="Chromatin structure-remodeling complex protein SYD"/>
    <property type="match status" value="1"/>
</dbReference>
<dbReference type="Gramene" id="Pp3c27_3890V3.3">
    <property type="protein sequence ID" value="Pp3c27_3890V3.3"/>
    <property type="gene ID" value="Pp3c27_3890"/>
</dbReference>
<dbReference type="PaxDb" id="3218-PP1S54_314V6.1"/>
<dbReference type="Gene3D" id="3.40.50.10810">
    <property type="entry name" value="Tandem AAA-ATPase domain"/>
    <property type="match status" value="1"/>
</dbReference>
<evidence type="ECO:0000256" key="8">
    <source>
        <dbReference type="ARBA" id="ARBA00022840"/>
    </source>
</evidence>
<dbReference type="GO" id="GO:0003677">
    <property type="term" value="F:DNA binding"/>
    <property type="evidence" value="ECO:0000318"/>
    <property type="project" value="GO_Central"/>
</dbReference>
<dbReference type="SMART" id="SM00490">
    <property type="entry name" value="HELICc"/>
    <property type="match status" value="1"/>
</dbReference>
<dbReference type="PANTHER" id="PTHR10799">
    <property type="entry name" value="SNF2/RAD54 HELICASE FAMILY"/>
    <property type="match status" value="1"/>
</dbReference>
<dbReference type="InterPro" id="IPR027417">
    <property type="entry name" value="P-loop_NTPase"/>
</dbReference>
<keyword evidence="7" id="KW-0347">Helicase</keyword>
<evidence type="ECO:0000256" key="9">
    <source>
        <dbReference type="ARBA" id="ARBA00022853"/>
    </source>
</evidence>
<dbReference type="Proteomes" id="UP000006727">
    <property type="component" value="Chromosome 27"/>
</dbReference>
<feature type="region of interest" description="Disordered" evidence="12">
    <location>
        <begin position="181"/>
        <end position="222"/>
    </location>
</feature>
<organism evidence="15">
    <name type="scientific">Physcomitrium patens</name>
    <name type="common">Spreading-leaved earth moss</name>
    <name type="synonym">Physcomitrella patens</name>
    <dbReference type="NCBI Taxonomy" id="3218"/>
    <lineage>
        <taxon>Eukaryota</taxon>
        <taxon>Viridiplantae</taxon>
        <taxon>Streptophyta</taxon>
        <taxon>Embryophyta</taxon>
        <taxon>Bryophyta</taxon>
        <taxon>Bryophytina</taxon>
        <taxon>Bryopsida</taxon>
        <taxon>Funariidae</taxon>
        <taxon>Funariales</taxon>
        <taxon>Funariaceae</taxon>
        <taxon>Physcomitrium</taxon>
    </lineage>
</organism>
<protein>
    <recommendedName>
        <fullName evidence="3">DNA helicase</fullName>
        <ecNumber evidence="3">3.6.4.12</ecNumber>
    </recommendedName>
</protein>
<keyword evidence="6" id="KW-0378">Hydrolase</keyword>
<dbReference type="PROSITE" id="PS51192">
    <property type="entry name" value="HELICASE_ATP_BIND_1"/>
    <property type="match status" value="1"/>
</dbReference>
<dbReference type="SMART" id="SM00487">
    <property type="entry name" value="DEXDc"/>
    <property type="match status" value="1"/>
</dbReference>
<feature type="region of interest" description="Disordered" evidence="12">
    <location>
        <begin position="345"/>
        <end position="372"/>
    </location>
</feature>
<feature type="compositionally biased region" description="Acidic residues" evidence="12">
    <location>
        <begin position="1278"/>
        <end position="1289"/>
    </location>
</feature>
<dbReference type="InterPro" id="IPR049730">
    <property type="entry name" value="SNF2/RAD54-like_C"/>
</dbReference>
<dbReference type="GO" id="GO:0042393">
    <property type="term" value="F:histone binding"/>
    <property type="evidence" value="ECO:0007669"/>
    <property type="project" value="InterPro"/>
</dbReference>
<dbReference type="SUPFAM" id="SSF52540">
    <property type="entry name" value="P-loop containing nucleoside triphosphate hydrolases"/>
    <property type="match status" value="2"/>
</dbReference>
<comment type="similarity">
    <text evidence="2">Belongs to the helicase family.</text>
</comment>
<feature type="domain" description="Helicase C-terminal" evidence="14">
    <location>
        <begin position="861"/>
        <end position="1028"/>
    </location>
</feature>
<name>A9S7V7_PHYPA</name>
<evidence type="ECO:0000313" key="16">
    <source>
        <dbReference type="EnsemblPlants" id="Pp3c27_3890V3.1"/>
    </source>
</evidence>
<keyword evidence="17" id="KW-1185">Reference proteome</keyword>
<dbReference type="EnsemblPlants" id="Pp3c27_3890V3.2">
    <property type="protein sequence ID" value="Pp3c27_3890V3.2"/>
    <property type="gene ID" value="Pp3c27_3890"/>
</dbReference>
<dbReference type="GO" id="GO:0003678">
    <property type="term" value="F:DNA helicase activity"/>
    <property type="evidence" value="ECO:0007669"/>
    <property type="project" value="UniProtKB-EC"/>
</dbReference>
<evidence type="ECO:0000256" key="12">
    <source>
        <dbReference type="SAM" id="MobiDB-lite"/>
    </source>
</evidence>
<dbReference type="GO" id="GO:0000785">
    <property type="term" value="C:chromatin"/>
    <property type="evidence" value="ECO:0000318"/>
    <property type="project" value="GO_Central"/>
</dbReference>
<evidence type="ECO:0000256" key="2">
    <source>
        <dbReference type="ARBA" id="ARBA00008708"/>
    </source>
</evidence>
<comment type="subcellular location">
    <subcellularLocation>
        <location evidence="1">Nucleus</location>
    </subcellularLocation>
</comment>
<keyword evidence="10" id="KW-0539">Nucleus</keyword>
<feature type="region of interest" description="Disordered" evidence="12">
    <location>
        <begin position="1148"/>
        <end position="1289"/>
    </location>
</feature>
<feature type="region of interest" description="Disordered" evidence="12">
    <location>
        <begin position="85"/>
        <end position="106"/>
    </location>
</feature>
<dbReference type="InterPro" id="IPR029295">
    <property type="entry name" value="SnAC"/>
</dbReference>
<dbReference type="GO" id="GO:0005524">
    <property type="term" value="F:ATP binding"/>
    <property type="evidence" value="ECO:0007669"/>
    <property type="project" value="UniProtKB-KW"/>
</dbReference>
<dbReference type="GO" id="GO:0003682">
    <property type="term" value="F:chromatin binding"/>
    <property type="evidence" value="ECO:0000318"/>
    <property type="project" value="GO_Central"/>
</dbReference>
<dbReference type="Gramene" id="Pp3c27_3890V3.2">
    <property type="protein sequence ID" value="Pp3c27_3890V3.2"/>
    <property type="gene ID" value="Pp3c27_3890"/>
</dbReference>
<dbReference type="EnsemblPlants" id="Pp3c27_3890V3.1">
    <property type="protein sequence ID" value="Pp3c27_3890V3.1"/>
    <property type="gene ID" value="Pp3c27_3890"/>
</dbReference>
<sequence length="1289" mass="147656">MERGGGLMNGNVEHSPTDMEVNNHAQPAFSLTTTQVQDMKVLLSTLSLLSRSVQVPNKLFEKVSSIAQRGGSYSEAYKSDASIGHENRVRSGPPLQPHHSKSPQPEVPQTVTFVQENGDTLKAQSTELNSELRVEGPSSAQGCTNTAHAHVSEGRLVQNYSTTQSEPSEKPLTFDEGLQLPKSLEKSEQSKSAGVYPQELERSKQISSEGAQPGSAEDVGSPYVPGHLLAELDAAMLDNQRFMTSAELRNKEKFRMDSKLTHRIQEIKDLPAFSEEKVRQINLIEQYSLDLLNLQKKVRAEVLQELRLKELCNSPDSRVFDWGLMRIRRSGTSYLNYGDMGHAMAPEADERQRRKREAERQRRLEEEERTRETTRKRKFFNELLNMSREYQLQTQAAIKRRKQRNDGVQAWHGKQRQRATRAEKLRFQALKSDDQEAYMRMVEESKNERLTTLLSRTDDLLQRLGAMVQKQKDAEPEDAFIVKKDHKPRGHPKDATRDLLDNESVDAEAGSKKRDLLEGQRQYNSAVHSIEEKVTVQPKMLQGGQLRAYQIEGLQWMLSLYNNNLNGILADEMGLGKTIQTIALLSYLLENKGVVGPHIIIAPKAVLPNWAHELSTWAPGIQTVLYDGRAEERRLLREEYGGEGKFNVLVTHYDLIMRDKAFLKKVKWNYMIVDEGHRLKNHDCMLSRTLTTGYHIRRRLLLTGTPIQNSLQELWSLLNFLLPAIFNSSENFEDWFNAPFTDRSDVSLTEEEQLLVIRRLHQVIRPFLLRRKKAEVEKFLPGKTQVILKCDMSAWQRLYYKQIMESGRVGLDIGTGKSRGLLNTAMQLRKCCNHPYLFLEGRDYEPENRDELIRSSGKFELLDRLLPKLAKTGHRVLLFSQMTRLMDILEDYLEWHGFKFLRLDGTTKTEERGTLLQKFNAPDSPYFMFLLSTRAGGLGLNLQTADTVILFDSDWNPQMDQQAEDRAHRIGQKKEVRVFVLVSVGSIEEEILERAKSKMGIDAKVIQAGLFNTTSTAQERREMLEEIMRRGSDVIGTDVPSEREINRLSARGDDEFDIFEEMDEERRQGEGYKTRLMEEHEVPEWVFLNGPKGEDGNQEGDTDRKQVTGKRARKEVMYTDVLSDSQWMKAIEDGEDVGAAVKVQLTKRSKRREQQQAALEQEVAEMLEGDENSDDAEDETAADAEDESITEHTELQYEEAEVKTTENKTRIVIKRRHHTEETKTKSPTAVKESSENRLRLVLVTNDKATANWKGLQRKRSRHAASVSEEQPKENIDHEGDETEDEDESM</sequence>
<evidence type="ECO:0000256" key="6">
    <source>
        <dbReference type="ARBA" id="ARBA00022801"/>
    </source>
</evidence>
<feature type="region of interest" description="Disordered" evidence="12">
    <location>
        <begin position="1088"/>
        <end position="1111"/>
    </location>
</feature>
<dbReference type="FunCoup" id="A9S7V7">
    <property type="interactions" value="3335"/>
</dbReference>
<comment type="catalytic activity">
    <reaction evidence="11">
        <text>ATP + H2O = ADP + phosphate + H(+)</text>
        <dbReference type="Rhea" id="RHEA:13065"/>
        <dbReference type="ChEBI" id="CHEBI:15377"/>
        <dbReference type="ChEBI" id="CHEBI:15378"/>
        <dbReference type="ChEBI" id="CHEBI:30616"/>
        <dbReference type="ChEBI" id="CHEBI:43474"/>
        <dbReference type="ChEBI" id="CHEBI:456216"/>
        <dbReference type="EC" id="3.6.4.12"/>
    </reaction>
</comment>
<dbReference type="InterPro" id="IPR001650">
    <property type="entry name" value="Helicase_C-like"/>
</dbReference>
<feature type="domain" description="Helicase ATP-binding" evidence="13">
    <location>
        <begin position="558"/>
        <end position="724"/>
    </location>
</feature>
<dbReference type="GO" id="GO:0005634">
    <property type="term" value="C:nucleus"/>
    <property type="evidence" value="ECO:0000318"/>
    <property type="project" value="GO_Central"/>
</dbReference>
<evidence type="ECO:0000256" key="1">
    <source>
        <dbReference type="ARBA" id="ARBA00004123"/>
    </source>
</evidence>
<evidence type="ECO:0000256" key="4">
    <source>
        <dbReference type="ARBA" id="ARBA00022473"/>
    </source>
</evidence>
<evidence type="ECO:0000256" key="7">
    <source>
        <dbReference type="ARBA" id="ARBA00022806"/>
    </source>
</evidence>
<feature type="region of interest" description="Disordered" evidence="12">
    <location>
        <begin position="483"/>
        <end position="518"/>
    </location>
</feature>
<reference evidence="16" key="3">
    <citation type="submission" date="2020-12" db="UniProtKB">
        <authorList>
            <consortium name="EnsemblPlants"/>
        </authorList>
    </citation>
    <scope>IDENTIFICATION</scope>
</reference>
<dbReference type="KEGG" id="ppp:112278504"/>
<evidence type="ECO:0000256" key="10">
    <source>
        <dbReference type="ARBA" id="ARBA00023242"/>
    </source>
</evidence>
<evidence type="ECO:0000259" key="14">
    <source>
        <dbReference type="PROSITE" id="PS51194"/>
    </source>
</evidence>
<evidence type="ECO:0000256" key="11">
    <source>
        <dbReference type="ARBA" id="ARBA00047995"/>
    </source>
</evidence>
<dbReference type="GO" id="GO:0016787">
    <property type="term" value="F:hydrolase activity"/>
    <property type="evidence" value="ECO:0007669"/>
    <property type="project" value="UniProtKB-KW"/>
</dbReference>
<dbReference type="Pfam" id="PF00271">
    <property type="entry name" value="Helicase_C"/>
    <property type="match status" value="1"/>
</dbReference>
<dbReference type="EnsemblPlants" id="Pp3c27_3890V3.3">
    <property type="protein sequence ID" value="Pp3c27_3890V3.3"/>
    <property type="gene ID" value="Pp3c27_3890"/>
</dbReference>
<dbReference type="OMA" id="YNKDQWE"/>
<accession>A9S7V7</accession>
<evidence type="ECO:0000256" key="3">
    <source>
        <dbReference type="ARBA" id="ARBA00012551"/>
    </source>
</evidence>
<dbReference type="GeneID" id="112278504"/>
<dbReference type="Gramene" id="Pp3c27_3890V3.1">
    <property type="protein sequence ID" value="Pp3c27_3890V3.1"/>
    <property type="gene ID" value="Pp3c27_3890"/>
</dbReference>
<dbReference type="PROSITE" id="PS51194">
    <property type="entry name" value="HELICASE_CTER"/>
    <property type="match status" value="1"/>
</dbReference>
<reference evidence="15 17" key="2">
    <citation type="journal article" date="2018" name="Plant J.">
        <title>The Physcomitrella patens chromosome-scale assembly reveals moss genome structure and evolution.</title>
        <authorList>
            <person name="Lang D."/>
            <person name="Ullrich K.K."/>
            <person name="Murat F."/>
            <person name="Fuchs J."/>
            <person name="Jenkins J."/>
            <person name="Haas F.B."/>
            <person name="Piednoel M."/>
            <person name="Gundlach H."/>
            <person name="Van Bel M."/>
            <person name="Meyberg R."/>
            <person name="Vives C."/>
            <person name="Morata J."/>
            <person name="Symeonidi A."/>
            <person name="Hiss M."/>
            <person name="Muchero W."/>
            <person name="Kamisugi Y."/>
            <person name="Saleh O."/>
            <person name="Blanc G."/>
            <person name="Decker E.L."/>
            <person name="van Gessel N."/>
            <person name="Grimwood J."/>
            <person name="Hayes R.D."/>
            <person name="Graham S.W."/>
            <person name="Gunter L.E."/>
            <person name="McDaniel S.F."/>
            <person name="Hoernstein S.N.W."/>
            <person name="Larsson A."/>
            <person name="Li F.W."/>
            <person name="Perroud P.F."/>
            <person name="Phillips J."/>
            <person name="Ranjan P."/>
            <person name="Rokshar D.S."/>
            <person name="Rothfels C.J."/>
            <person name="Schneider L."/>
            <person name="Shu S."/>
            <person name="Stevenson D.W."/>
            <person name="Thummler F."/>
            <person name="Tillich M."/>
            <person name="Villarreal Aguilar J.C."/>
            <person name="Widiez T."/>
            <person name="Wong G.K."/>
            <person name="Wymore A."/>
            <person name="Zhang Y."/>
            <person name="Zimmer A.D."/>
            <person name="Quatrano R.S."/>
            <person name="Mayer K.F.X."/>
            <person name="Goodstein D."/>
            <person name="Casacuberta J.M."/>
            <person name="Vandepoele K."/>
            <person name="Reski R."/>
            <person name="Cuming A.C."/>
            <person name="Tuskan G.A."/>
            <person name="Maumus F."/>
            <person name="Salse J."/>
            <person name="Schmutz J."/>
            <person name="Rensing S.A."/>
        </authorList>
    </citation>
    <scope>NUCLEOTIDE SEQUENCE [LARGE SCALE GENOMIC DNA]</scope>
    <source>
        <strain evidence="16 17">cv. Gransden 2004</strain>
    </source>
</reference>
<dbReference type="GO" id="GO:0031507">
    <property type="term" value="P:heterochromatin formation"/>
    <property type="evidence" value="ECO:0000318"/>
    <property type="project" value="GO_Central"/>
</dbReference>
<proteinExistence type="inferred from homology"/>
<evidence type="ECO:0000313" key="15">
    <source>
        <dbReference type="EMBL" id="PNR26312.1"/>
    </source>
</evidence>
<dbReference type="RefSeq" id="XP_024367854.1">
    <property type="nucleotide sequence ID" value="XM_024512086.2"/>
</dbReference>
<dbReference type="CDD" id="cd18793">
    <property type="entry name" value="SF2_C_SNF"/>
    <property type="match status" value="1"/>
</dbReference>
<dbReference type="Gene3D" id="3.40.50.300">
    <property type="entry name" value="P-loop containing nucleotide triphosphate hydrolases"/>
    <property type="match status" value="1"/>
</dbReference>
<dbReference type="Pfam" id="PF00176">
    <property type="entry name" value="SNF2-rel_dom"/>
    <property type="match status" value="1"/>
</dbReference>
<dbReference type="FunFam" id="3.40.50.300:FF:000755">
    <property type="entry name" value="Probable ATP-dependent DNA helicase CHR12"/>
    <property type="match status" value="1"/>
</dbReference>
<feature type="compositionally biased region" description="Acidic residues" evidence="12">
    <location>
        <begin position="1162"/>
        <end position="1188"/>
    </location>
</feature>
<dbReference type="HOGENOM" id="CLU_000315_15_3_1"/>
<dbReference type="Pfam" id="PF14619">
    <property type="entry name" value="SnAC"/>
    <property type="match status" value="1"/>
</dbReference>
<dbReference type="STRING" id="3218.A9S7V7"/>
<dbReference type="SMART" id="SM01314">
    <property type="entry name" value="SnAC"/>
    <property type="match status" value="1"/>
</dbReference>
<keyword evidence="5" id="KW-0547">Nucleotide-binding</keyword>
<reference evidence="15 17" key="1">
    <citation type="journal article" date="2008" name="Science">
        <title>The Physcomitrella genome reveals evolutionary insights into the conquest of land by plants.</title>
        <authorList>
            <person name="Rensing S."/>
            <person name="Lang D."/>
            <person name="Zimmer A."/>
            <person name="Terry A."/>
            <person name="Salamov A."/>
            <person name="Shapiro H."/>
            <person name="Nishiyama T."/>
            <person name="Perroud P.-F."/>
            <person name="Lindquist E."/>
            <person name="Kamisugi Y."/>
            <person name="Tanahashi T."/>
            <person name="Sakakibara K."/>
            <person name="Fujita T."/>
            <person name="Oishi K."/>
            <person name="Shin-I T."/>
            <person name="Kuroki Y."/>
            <person name="Toyoda A."/>
            <person name="Suzuki Y."/>
            <person name="Hashimoto A."/>
            <person name="Yamaguchi K."/>
            <person name="Sugano A."/>
            <person name="Kohara Y."/>
            <person name="Fujiyama A."/>
            <person name="Anterola A."/>
            <person name="Aoki S."/>
            <person name="Ashton N."/>
            <person name="Barbazuk W.B."/>
            <person name="Barker E."/>
            <person name="Bennetzen J."/>
            <person name="Bezanilla M."/>
            <person name="Blankenship R."/>
            <person name="Cho S.H."/>
            <person name="Dutcher S."/>
            <person name="Estelle M."/>
            <person name="Fawcett J.A."/>
            <person name="Gundlach H."/>
            <person name="Hanada K."/>
            <person name="Heyl A."/>
            <person name="Hicks K.A."/>
            <person name="Hugh J."/>
            <person name="Lohr M."/>
            <person name="Mayer K."/>
            <person name="Melkozernov A."/>
            <person name="Murata T."/>
            <person name="Nelson D."/>
            <person name="Pils B."/>
            <person name="Prigge M."/>
            <person name="Reiss B."/>
            <person name="Renner T."/>
            <person name="Rombauts S."/>
            <person name="Rushton P."/>
            <person name="Sanderfoot A."/>
            <person name="Schween G."/>
            <person name="Shiu S.-H."/>
            <person name="Stueber K."/>
            <person name="Theodoulou F.L."/>
            <person name="Tu H."/>
            <person name="Van de Peer Y."/>
            <person name="Verrier P.J."/>
            <person name="Waters E."/>
            <person name="Wood A."/>
            <person name="Yang L."/>
            <person name="Cove D."/>
            <person name="Cuming A."/>
            <person name="Hasebe M."/>
            <person name="Lucas S."/>
            <person name="Mishler D.B."/>
            <person name="Reski R."/>
            <person name="Grigoriev I."/>
            <person name="Quatrano R.S."/>
            <person name="Boore J.L."/>
        </authorList>
    </citation>
    <scope>NUCLEOTIDE SEQUENCE [LARGE SCALE GENOMIC DNA]</scope>
    <source>
        <strain evidence="16 17">cv. Gransden 2004</strain>
    </source>
</reference>
<feature type="compositionally biased region" description="Basic and acidic residues" evidence="12">
    <location>
        <begin position="1189"/>
        <end position="1209"/>
    </location>
</feature>
<dbReference type="eggNOG" id="KOG0386">
    <property type="taxonomic scope" value="Eukaryota"/>
</dbReference>
<keyword evidence="4" id="KW-0217">Developmental protein</keyword>
<evidence type="ECO:0000259" key="13">
    <source>
        <dbReference type="PROSITE" id="PS51192"/>
    </source>
</evidence>
<evidence type="ECO:0000313" key="17">
    <source>
        <dbReference type="Proteomes" id="UP000006727"/>
    </source>
</evidence>
<dbReference type="InterPro" id="IPR038718">
    <property type="entry name" value="SNF2-like_sf"/>
</dbReference>
<dbReference type="GO" id="GO:0045944">
    <property type="term" value="P:positive regulation of transcription by RNA polymerase II"/>
    <property type="evidence" value="ECO:0000318"/>
    <property type="project" value="GO_Central"/>
</dbReference>
<evidence type="ECO:0000256" key="5">
    <source>
        <dbReference type="ARBA" id="ARBA00022741"/>
    </source>
</evidence>
<feature type="compositionally biased region" description="Basic and acidic residues" evidence="12">
    <location>
        <begin position="491"/>
        <end position="500"/>
    </location>
</feature>
<dbReference type="EC" id="3.6.4.12" evidence="3"/>
<gene>
    <name evidence="16" type="primary">LOC112278504</name>
    <name evidence="15" type="ORF">PHYPA_030886</name>
</gene>